<evidence type="ECO:0000313" key="3">
    <source>
        <dbReference type="Proteomes" id="UP001500618"/>
    </source>
</evidence>
<comment type="caution">
    <text evidence="2">The sequence shown here is derived from an EMBL/GenBank/DDBJ whole genome shotgun (WGS) entry which is preliminary data.</text>
</comment>
<keyword evidence="3" id="KW-1185">Reference proteome</keyword>
<reference evidence="2 3" key="1">
    <citation type="journal article" date="2019" name="Int. J. Syst. Evol. Microbiol.">
        <title>The Global Catalogue of Microorganisms (GCM) 10K type strain sequencing project: providing services to taxonomists for standard genome sequencing and annotation.</title>
        <authorList>
            <consortium name="The Broad Institute Genomics Platform"/>
            <consortium name="The Broad Institute Genome Sequencing Center for Infectious Disease"/>
            <person name="Wu L."/>
            <person name="Ma J."/>
        </authorList>
    </citation>
    <scope>NUCLEOTIDE SEQUENCE [LARGE SCALE GENOMIC DNA]</scope>
    <source>
        <strain evidence="2 3">JCM 14718</strain>
    </source>
</reference>
<evidence type="ECO:0000256" key="1">
    <source>
        <dbReference type="SAM" id="SignalP"/>
    </source>
</evidence>
<dbReference type="Proteomes" id="UP001500618">
    <property type="component" value="Unassembled WGS sequence"/>
</dbReference>
<dbReference type="EMBL" id="BAAANY010000030">
    <property type="protein sequence ID" value="GAA1704705.1"/>
    <property type="molecule type" value="Genomic_DNA"/>
</dbReference>
<evidence type="ECO:0008006" key="4">
    <source>
        <dbReference type="Google" id="ProtNLM"/>
    </source>
</evidence>
<proteinExistence type="predicted"/>
<evidence type="ECO:0000313" key="2">
    <source>
        <dbReference type="EMBL" id="GAA1704705.1"/>
    </source>
</evidence>
<keyword evidence="1" id="KW-0732">Signal</keyword>
<name>A0ABN2IGQ2_9ACTN</name>
<gene>
    <name evidence="2" type="ORF">GCM10009765_62330</name>
</gene>
<feature type="signal peptide" evidence="1">
    <location>
        <begin position="1"/>
        <end position="20"/>
    </location>
</feature>
<organism evidence="2 3">
    <name type="scientific">Fodinicola feengrottensis</name>
    <dbReference type="NCBI Taxonomy" id="435914"/>
    <lineage>
        <taxon>Bacteria</taxon>
        <taxon>Bacillati</taxon>
        <taxon>Actinomycetota</taxon>
        <taxon>Actinomycetes</taxon>
        <taxon>Mycobacteriales</taxon>
        <taxon>Fodinicola</taxon>
    </lineage>
</organism>
<protein>
    <recommendedName>
        <fullName evidence="4">Transglycosylase SLT domain-containing protein</fullName>
    </recommendedName>
</protein>
<sequence length="176" mass="18441">MSLAAAAVGAALLAAPAAYGGTASNSSDLLAPGTHVPASVVTPKNCGSIPGNADDNVLRILRDVSNQRGVDGRVRLSVFETAWVESHANNLNCGTGDSIGVFQQIPRFWCPEDRNNCLDVAHAANKYLDQAIPNAANNPGWSAGRVAQSVQRSAFPDRYDQAQGTAQDLINRSNGL</sequence>
<accession>A0ABN2IGQ2</accession>
<feature type="chain" id="PRO_5045825086" description="Transglycosylase SLT domain-containing protein" evidence="1">
    <location>
        <begin position="21"/>
        <end position="176"/>
    </location>
</feature>